<accession>A0A175Y1N8</accession>
<dbReference type="PROSITE" id="PS51257">
    <property type="entry name" value="PROKAR_LIPOPROTEIN"/>
    <property type="match status" value="1"/>
</dbReference>
<evidence type="ECO:0000313" key="2">
    <source>
        <dbReference type="Proteomes" id="UP000078460"/>
    </source>
</evidence>
<proteinExistence type="predicted"/>
<evidence type="ECO:0000313" key="1">
    <source>
        <dbReference type="EMBL" id="KZB94256.1"/>
    </source>
</evidence>
<comment type="caution">
    <text evidence="1">The sequence shown here is derived from an EMBL/GenBank/DDBJ whole genome shotgun (WGS) entry which is preliminary data.</text>
</comment>
<dbReference type="Proteomes" id="UP000078460">
    <property type="component" value="Unassembled WGS sequence"/>
</dbReference>
<protein>
    <submittedName>
        <fullName evidence="1">Uncharacterized protein</fullName>
    </submittedName>
</protein>
<dbReference type="AlphaFoldDB" id="A0A175Y1N8"/>
<reference evidence="1" key="1">
    <citation type="submission" date="2016-03" db="EMBL/GenBank/DDBJ databases">
        <title>Sphingomonas melonis TY, whole genome shotgun sequencing.</title>
        <authorList>
            <person name="Wang H."/>
            <person name="Zhu P."/>
        </authorList>
    </citation>
    <scope>NUCLEOTIDE SEQUENCE [LARGE SCALE GENOMIC DNA]</scope>
    <source>
        <strain evidence="1">TY</strain>
    </source>
</reference>
<keyword evidence="2" id="KW-1185">Reference proteome</keyword>
<sequence length="179" mass="19083">MADRGKASTGAGWLLAFIALAGCDRGSEKEPRPTELSGPVGTEYSIHPRNVAGDRLLIAGCCTFDVGQARTTKLEGDVDGRMVEGDGYRVEISFGNGLARRPLSAAAPSTLNIDGVTLRKFRPASPGQKEPDLLYAAIVPLDAEAQRRRVRSPGLEVRAWCATTANCQAAARLVEGIRF</sequence>
<gene>
    <name evidence="1" type="ORF">AVM11_18735</name>
</gene>
<dbReference type="STRING" id="621456.BJP26_13765"/>
<name>A0A175Y1N8_9SPHN</name>
<dbReference type="EMBL" id="LQCK02000035">
    <property type="protein sequence ID" value="KZB94256.1"/>
    <property type="molecule type" value="Genomic_DNA"/>
</dbReference>
<organism evidence="1 2">
    <name type="scientific">Sphingomonas melonis TY</name>
    <dbReference type="NCBI Taxonomy" id="621456"/>
    <lineage>
        <taxon>Bacteria</taxon>
        <taxon>Pseudomonadati</taxon>
        <taxon>Pseudomonadota</taxon>
        <taxon>Alphaproteobacteria</taxon>
        <taxon>Sphingomonadales</taxon>
        <taxon>Sphingomonadaceae</taxon>
        <taxon>Sphingomonas</taxon>
    </lineage>
</organism>
<dbReference type="KEGG" id="smy:BJP26_13765"/>